<feature type="compositionally biased region" description="Basic residues" evidence="1">
    <location>
        <begin position="22"/>
        <end position="39"/>
    </location>
</feature>
<accession>A0A4C1ZGD7</accession>
<sequence length="70" mass="7841">MVEAEAYCGQIDCSTRMGQVGRHTKAPPSRSRRTGRRTLQRPPAPDAKTKKLKTVLTNKDHDDLAFSFVL</sequence>
<dbReference type="Proteomes" id="UP000299102">
    <property type="component" value="Unassembled WGS sequence"/>
</dbReference>
<keyword evidence="3" id="KW-1185">Reference proteome</keyword>
<feature type="region of interest" description="Disordered" evidence="1">
    <location>
        <begin position="16"/>
        <end position="51"/>
    </location>
</feature>
<comment type="caution">
    <text evidence="2">The sequence shown here is derived from an EMBL/GenBank/DDBJ whole genome shotgun (WGS) entry which is preliminary data.</text>
</comment>
<protein>
    <submittedName>
        <fullName evidence="2">Uncharacterized protein</fullName>
    </submittedName>
</protein>
<dbReference type="EMBL" id="BGZK01001752">
    <property type="protein sequence ID" value="GBP85677.1"/>
    <property type="molecule type" value="Genomic_DNA"/>
</dbReference>
<organism evidence="2 3">
    <name type="scientific">Eumeta variegata</name>
    <name type="common">Bagworm moth</name>
    <name type="synonym">Eumeta japonica</name>
    <dbReference type="NCBI Taxonomy" id="151549"/>
    <lineage>
        <taxon>Eukaryota</taxon>
        <taxon>Metazoa</taxon>
        <taxon>Ecdysozoa</taxon>
        <taxon>Arthropoda</taxon>
        <taxon>Hexapoda</taxon>
        <taxon>Insecta</taxon>
        <taxon>Pterygota</taxon>
        <taxon>Neoptera</taxon>
        <taxon>Endopterygota</taxon>
        <taxon>Lepidoptera</taxon>
        <taxon>Glossata</taxon>
        <taxon>Ditrysia</taxon>
        <taxon>Tineoidea</taxon>
        <taxon>Psychidae</taxon>
        <taxon>Oiketicinae</taxon>
        <taxon>Eumeta</taxon>
    </lineage>
</organism>
<evidence type="ECO:0000256" key="1">
    <source>
        <dbReference type="SAM" id="MobiDB-lite"/>
    </source>
</evidence>
<reference evidence="2 3" key="1">
    <citation type="journal article" date="2019" name="Commun. Biol.">
        <title>The bagworm genome reveals a unique fibroin gene that provides high tensile strength.</title>
        <authorList>
            <person name="Kono N."/>
            <person name="Nakamura H."/>
            <person name="Ohtoshi R."/>
            <person name="Tomita M."/>
            <person name="Numata K."/>
            <person name="Arakawa K."/>
        </authorList>
    </citation>
    <scope>NUCLEOTIDE SEQUENCE [LARGE SCALE GENOMIC DNA]</scope>
</reference>
<evidence type="ECO:0000313" key="3">
    <source>
        <dbReference type="Proteomes" id="UP000299102"/>
    </source>
</evidence>
<proteinExistence type="predicted"/>
<dbReference type="AlphaFoldDB" id="A0A4C1ZGD7"/>
<name>A0A4C1ZGD7_EUMVA</name>
<gene>
    <name evidence="2" type="ORF">EVAR_99799_1</name>
</gene>
<evidence type="ECO:0000313" key="2">
    <source>
        <dbReference type="EMBL" id="GBP85677.1"/>
    </source>
</evidence>